<name>A0A5C2SDD0_9APHY</name>
<keyword evidence="3" id="KW-1185">Reference proteome</keyword>
<reference evidence="2" key="1">
    <citation type="journal article" date="2018" name="Genome Biol. Evol.">
        <title>Genomics and development of Lentinus tigrinus, a white-rot wood-decaying mushroom with dimorphic fruiting bodies.</title>
        <authorList>
            <person name="Wu B."/>
            <person name="Xu Z."/>
            <person name="Knudson A."/>
            <person name="Carlson A."/>
            <person name="Chen N."/>
            <person name="Kovaka S."/>
            <person name="LaButti K."/>
            <person name="Lipzen A."/>
            <person name="Pennachio C."/>
            <person name="Riley R."/>
            <person name="Schakwitz W."/>
            <person name="Umezawa K."/>
            <person name="Ohm R.A."/>
            <person name="Grigoriev I.V."/>
            <person name="Nagy L.G."/>
            <person name="Gibbons J."/>
            <person name="Hibbett D."/>
        </authorList>
    </citation>
    <scope>NUCLEOTIDE SEQUENCE [LARGE SCALE GENOMIC DNA]</scope>
    <source>
        <strain evidence="2">ALCF2SS1-6</strain>
    </source>
</reference>
<protein>
    <recommendedName>
        <fullName evidence="1">Protein kinase domain-containing protein</fullName>
    </recommendedName>
</protein>
<dbReference type="PROSITE" id="PS00109">
    <property type="entry name" value="PROTEIN_KINASE_TYR"/>
    <property type="match status" value="1"/>
</dbReference>
<dbReference type="EMBL" id="ML122261">
    <property type="protein sequence ID" value="RPD61691.1"/>
    <property type="molecule type" value="Genomic_DNA"/>
</dbReference>
<organism evidence="2 3">
    <name type="scientific">Lentinus tigrinus ALCF2SS1-6</name>
    <dbReference type="NCBI Taxonomy" id="1328759"/>
    <lineage>
        <taxon>Eukaryota</taxon>
        <taxon>Fungi</taxon>
        <taxon>Dikarya</taxon>
        <taxon>Basidiomycota</taxon>
        <taxon>Agaricomycotina</taxon>
        <taxon>Agaricomycetes</taxon>
        <taxon>Polyporales</taxon>
        <taxon>Polyporaceae</taxon>
        <taxon>Lentinus</taxon>
    </lineage>
</organism>
<gene>
    <name evidence="2" type="ORF">L227DRAFT_652422</name>
</gene>
<accession>A0A5C2SDD0</accession>
<dbReference type="AlphaFoldDB" id="A0A5C2SDD0"/>
<dbReference type="STRING" id="1328759.A0A5C2SDD0"/>
<dbReference type="Pfam" id="PF00069">
    <property type="entry name" value="Pkinase"/>
    <property type="match status" value="1"/>
</dbReference>
<evidence type="ECO:0000313" key="2">
    <source>
        <dbReference type="EMBL" id="RPD61691.1"/>
    </source>
</evidence>
<dbReference type="PROSITE" id="PS50011">
    <property type="entry name" value="PROTEIN_KINASE_DOM"/>
    <property type="match status" value="1"/>
</dbReference>
<evidence type="ECO:0000259" key="1">
    <source>
        <dbReference type="PROSITE" id="PS50011"/>
    </source>
</evidence>
<dbReference type="InterPro" id="IPR000719">
    <property type="entry name" value="Prot_kinase_dom"/>
</dbReference>
<feature type="domain" description="Protein kinase" evidence="1">
    <location>
        <begin position="295"/>
        <end position="535"/>
    </location>
</feature>
<evidence type="ECO:0000313" key="3">
    <source>
        <dbReference type="Proteomes" id="UP000313359"/>
    </source>
</evidence>
<dbReference type="GO" id="GO:0004672">
    <property type="term" value="F:protein kinase activity"/>
    <property type="evidence" value="ECO:0007669"/>
    <property type="project" value="InterPro"/>
</dbReference>
<dbReference type="Proteomes" id="UP000313359">
    <property type="component" value="Unassembled WGS sequence"/>
</dbReference>
<dbReference type="InterPro" id="IPR011009">
    <property type="entry name" value="Kinase-like_dom_sf"/>
</dbReference>
<dbReference type="OrthoDB" id="2803426at2759"/>
<dbReference type="Gene3D" id="1.10.510.10">
    <property type="entry name" value="Transferase(Phosphotransferase) domain 1"/>
    <property type="match status" value="1"/>
</dbReference>
<dbReference type="SUPFAM" id="SSF56112">
    <property type="entry name" value="Protein kinase-like (PK-like)"/>
    <property type="match status" value="1"/>
</dbReference>
<dbReference type="GO" id="GO:0005524">
    <property type="term" value="F:ATP binding"/>
    <property type="evidence" value="ECO:0007669"/>
    <property type="project" value="InterPro"/>
</dbReference>
<proteinExistence type="predicted"/>
<dbReference type="InterPro" id="IPR008266">
    <property type="entry name" value="Tyr_kinase_AS"/>
</dbReference>
<sequence>MAYEPEDTFRLRLRDRIDICHPRRIGTTTELSEVVGEMHRGHIYLIIGLPDRPLVTVPTEKVVKNVATTTDPVDRLTNGEQTKSVDLATGFQNADACSRDRSFGLSSAMQPSEVSPASGSSHCRTDHLELLSPSFAYFLSLSYGASHHEDEAFIARASRFVGDRLINVSTDLRDVKAFGLAFTELLQPAREDVYRVDHNGVISMYYRIEDEDIKVSAPFLVFQPDLESSPTGGDNAVESAIRACDETWDKQHRKWVYSANCCPIFVVMFSSSSLSVYGSAFTHKWVFQGLTQACITFTNIIDPSAFGTLARLLWALRQSVSHLQEWYRKTVLASVFPQFYDRLHPATTSVQDQTGAIVGFCYFRRIEPHDKVFLAFAAKRDHAFAVKFTPRYCAEAHRFLAEANCAPDLVYCGSPYTEFPGYTRMQMVVTEFCPEGLILWEIARKPLRDKLRDAIALLHSQGMVHGDLRWQNILVDRDGHIRLIDFDWAGIEGVARCPDDLAEDVPWPAEPGALITKEHDRYMLERVFKPEAALR</sequence>